<evidence type="ECO:0000313" key="2">
    <source>
        <dbReference type="EMBL" id="RRT66926.1"/>
    </source>
</evidence>
<protein>
    <submittedName>
        <fullName evidence="2">Uncharacterized protein</fullName>
    </submittedName>
</protein>
<proteinExistence type="predicted"/>
<evidence type="ECO:0000313" key="3">
    <source>
        <dbReference type="Proteomes" id="UP000287651"/>
    </source>
</evidence>
<evidence type="ECO:0000256" key="1">
    <source>
        <dbReference type="SAM" id="SignalP"/>
    </source>
</evidence>
<comment type="caution">
    <text evidence="2">The sequence shown here is derived from an EMBL/GenBank/DDBJ whole genome shotgun (WGS) entry which is preliminary data.</text>
</comment>
<feature type="signal peptide" evidence="1">
    <location>
        <begin position="1"/>
        <end position="18"/>
    </location>
</feature>
<dbReference type="Proteomes" id="UP000287651">
    <property type="component" value="Unassembled WGS sequence"/>
</dbReference>
<feature type="chain" id="PRO_5019199569" evidence="1">
    <location>
        <begin position="19"/>
        <end position="64"/>
    </location>
</feature>
<dbReference type="AlphaFoldDB" id="A0A426ZSB2"/>
<accession>A0A426ZSB2</accession>
<feature type="non-terminal residue" evidence="2">
    <location>
        <position position="1"/>
    </location>
</feature>
<organism evidence="2 3">
    <name type="scientific">Ensete ventricosum</name>
    <name type="common">Abyssinian banana</name>
    <name type="synonym">Musa ensete</name>
    <dbReference type="NCBI Taxonomy" id="4639"/>
    <lineage>
        <taxon>Eukaryota</taxon>
        <taxon>Viridiplantae</taxon>
        <taxon>Streptophyta</taxon>
        <taxon>Embryophyta</taxon>
        <taxon>Tracheophyta</taxon>
        <taxon>Spermatophyta</taxon>
        <taxon>Magnoliopsida</taxon>
        <taxon>Liliopsida</taxon>
        <taxon>Zingiberales</taxon>
        <taxon>Musaceae</taxon>
        <taxon>Ensete</taxon>
    </lineage>
</organism>
<reference evidence="2 3" key="1">
    <citation type="journal article" date="2014" name="Agronomy (Basel)">
        <title>A Draft Genome Sequence for Ensete ventricosum, the Drought-Tolerant Tree Against Hunger.</title>
        <authorList>
            <person name="Harrison J."/>
            <person name="Moore K.A."/>
            <person name="Paszkiewicz K."/>
            <person name="Jones T."/>
            <person name="Grant M."/>
            <person name="Ambacheew D."/>
            <person name="Muzemil S."/>
            <person name="Studholme D.J."/>
        </authorList>
    </citation>
    <scope>NUCLEOTIDE SEQUENCE [LARGE SCALE GENOMIC DNA]</scope>
</reference>
<sequence>KITPSLESLKVLILGIRAAFLVSRCPSTAVESNSHNCLKIITKFHRHLYYRRSSFDLRMNYNRF</sequence>
<name>A0A426ZSB2_ENSVE</name>
<dbReference type="EMBL" id="AMZH03005235">
    <property type="protein sequence ID" value="RRT66926.1"/>
    <property type="molecule type" value="Genomic_DNA"/>
</dbReference>
<keyword evidence="1" id="KW-0732">Signal</keyword>
<gene>
    <name evidence="2" type="ORF">B296_00008623</name>
</gene>